<evidence type="ECO:0000313" key="2">
    <source>
        <dbReference type="Proteomes" id="UP000198287"/>
    </source>
</evidence>
<sequence>MHPGNPVPVPDKNPGDIFDTEMYCVKAHGPGATVIVDDTMCDTIRCRWTAPCNPPNEDRTCNWVGTEYQPAADGAPCGDVGAGKRGIVNGRQINHDDAGVHEIGELTTFADQNADFGDYMVTNAANYVPFDSVGLMSTENFGSIGEVAWLGGTCRDRAKTTVNRDVGQSFSGVRIFAHEMGHK</sequence>
<dbReference type="EMBL" id="LNIX01000047">
    <property type="protein sequence ID" value="OXA38274.1"/>
    <property type="molecule type" value="Genomic_DNA"/>
</dbReference>
<accession>A0A226D084</accession>
<dbReference type="Gene3D" id="3.40.1620.60">
    <property type="match status" value="1"/>
</dbReference>
<protein>
    <submittedName>
        <fullName evidence="1">tRNA pseudouridine synthase A</fullName>
    </submittedName>
</protein>
<dbReference type="Gene3D" id="3.40.390.10">
    <property type="entry name" value="Collagenase (Catalytic Domain)"/>
    <property type="match status" value="1"/>
</dbReference>
<keyword evidence="2" id="KW-1185">Reference proteome</keyword>
<organism evidence="1 2">
    <name type="scientific">Folsomia candida</name>
    <name type="common">Springtail</name>
    <dbReference type="NCBI Taxonomy" id="158441"/>
    <lineage>
        <taxon>Eukaryota</taxon>
        <taxon>Metazoa</taxon>
        <taxon>Ecdysozoa</taxon>
        <taxon>Arthropoda</taxon>
        <taxon>Hexapoda</taxon>
        <taxon>Collembola</taxon>
        <taxon>Entomobryomorpha</taxon>
        <taxon>Isotomoidea</taxon>
        <taxon>Isotomidae</taxon>
        <taxon>Proisotominae</taxon>
        <taxon>Folsomia</taxon>
    </lineage>
</organism>
<dbReference type="SUPFAM" id="SSF55486">
    <property type="entry name" value="Metalloproteases ('zincins'), catalytic domain"/>
    <property type="match status" value="1"/>
</dbReference>
<comment type="caution">
    <text evidence="1">The sequence shown here is derived from an EMBL/GenBank/DDBJ whole genome shotgun (WGS) entry which is preliminary data.</text>
</comment>
<evidence type="ECO:0000313" key="1">
    <source>
        <dbReference type="EMBL" id="OXA38274.1"/>
    </source>
</evidence>
<dbReference type="GO" id="GO:0008237">
    <property type="term" value="F:metallopeptidase activity"/>
    <property type="evidence" value="ECO:0007669"/>
    <property type="project" value="InterPro"/>
</dbReference>
<name>A0A226D084_FOLCA</name>
<dbReference type="Proteomes" id="UP000198287">
    <property type="component" value="Unassembled WGS sequence"/>
</dbReference>
<dbReference type="AlphaFoldDB" id="A0A226D084"/>
<proteinExistence type="predicted"/>
<gene>
    <name evidence="1" type="ORF">Fcan01_26950</name>
</gene>
<dbReference type="OrthoDB" id="416987at2759"/>
<reference evidence="1 2" key="1">
    <citation type="submission" date="2015-12" db="EMBL/GenBank/DDBJ databases">
        <title>The genome of Folsomia candida.</title>
        <authorList>
            <person name="Faddeeva A."/>
            <person name="Derks M.F."/>
            <person name="Anvar Y."/>
            <person name="Smit S."/>
            <person name="Van Straalen N."/>
            <person name="Roelofs D."/>
        </authorList>
    </citation>
    <scope>NUCLEOTIDE SEQUENCE [LARGE SCALE GENOMIC DNA]</scope>
    <source>
        <strain evidence="1 2">VU population</strain>
        <tissue evidence="1">Whole body</tissue>
    </source>
</reference>
<dbReference type="Pfam" id="PF13582">
    <property type="entry name" value="Reprolysin_3"/>
    <property type="match status" value="1"/>
</dbReference>
<dbReference type="InterPro" id="IPR024079">
    <property type="entry name" value="MetalloPept_cat_dom_sf"/>
</dbReference>